<dbReference type="EMBL" id="GAMC01017821">
    <property type="protein sequence ID" value="JAB88734.1"/>
    <property type="molecule type" value="mRNA"/>
</dbReference>
<protein>
    <submittedName>
        <fullName evidence="2">Huntingtin</fullName>
    </submittedName>
</protein>
<dbReference type="InterPro" id="IPR028426">
    <property type="entry name" value="Huntingtin_fam"/>
</dbReference>
<name>W8BGE5_CERCA</name>
<dbReference type="PANTHER" id="PTHR10170:SF10">
    <property type="entry name" value="HUNTINGTIN"/>
    <property type="match status" value="1"/>
</dbReference>
<accession>W8BGE5</accession>
<dbReference type="Pfam" id="PF20927">
    <property type="entry name" value="Htt_C-HEAT"/>
    <property type="match status" value="2"/>
</dbReference>
<evidence type="ECO:0000256" key="1">
    <source>
        <dbReference type="SAM" id="MobiDB-lite"/>
    </source>
</evidence>
<gene>
    <name evidence="2" type="primary">HD</name>
</gene>
<feature type="region of interest" description="Disordered" evidence="1">
    <location>
        <begin position="1"/>
        <end position="20"/>
    </location>
</feature>
<reference evidence="2" key="2">
    <citation type="journal article" date="2014" name="BMC Genomics">
        <title>A genomic perspective to assessing quality of mass-reared SIT flies used in Mediterranean fruit fly (Ceratitis capitata) eradication in California.</title>
        <authorList>
            <person name="Calla B."/>
            <person name="Hall B."/>
            <person name="Hou S."/>
            <person name="Geib S.M."/>
        </authorList>
    </citation>
    <scope>NUCLEOTIDE SEQUENCE</scope>
</reference>
<feature type="compositionally biased region" description="Low complexity" evidence="1">
    <location>
        <begin position="11"/>
        <end position="20"/>
    </location>
</feature>
<sequence length="1111" mass="120808">MIGHGGNVGMQQQLQQQQQQHHSSGQQRSVLCLLQCIAALLQQRFIWTELNQMEKPSTATATTTGMGDAAPSIGSLLTPQQRNLLLCRVLDVLVVAARQSLQHTIFYKHFKQLAAATSGVGGVGEELIDSVTENIFNDLSAAVAADKLEANILLQHSRDNIAEVNDVAVGRLLQAYAPQAVFIAKLIEVHANEGMNSGAVSLSASYLTGTAGKGGSSLNNVGGGALGGSGGGVGMSSVGASAVGVGAANGTQGVFDEGSGANGVQIPMDILSLIGVSVLRTHQFYAYAVTPFEIIQQQQREQRIEQLSPAKRAGQTSQATSSTAATSAAASGKLPTIPVESLSDVDILRKFVKRLSIFGFTTRQQFEEYFMTFLLLINKVYDENMVDEQEQFQIRSTCLAAILELLITYKTFPIVGNKLSHFHHTTRWTRINCDSISLKKLHKVQLLVSEANIFYHPNLERELRAETGAHFNYAAFACRLRDTVIGTNQFRVNQYDLNFMWQQMEQYSTNSNNSANEAELASGGSGEGRATERRGTDASMVGGGGASRYSEDIATKNYRYFTAQSGVDFKSSTQLIFDVLMQIIEHNHILVLPNLVKFTEICESRDQIKWIKEKALKLQETIPMDDTISHQHLIYLLCKTQAMLIPTLGELQQLCQLIGNYLKSSHIFIRNATLSGLLCLLECCSKTNTTIGRLSDELALLRELIVGYINRHGIIDVSIMQCSDIHTKLVWTLNYCLIEWTSKFVPQCHLLSNTVIAAGNFLRKTNNEDVYLCVLHGLERMVVISNAGGNGGNHTHTTGTSIASPGVGIVTPLLRNKIEKLALELVKLENERFSIPALQLLLSCMYMGSAKQLENTELSNGIVQDEPEIIAQQTDKVDILLHCIKSSTRDAAWIYGQVLCQIIRDLVPPNEILTKVIKEFLAINQPHCDVIAMIVYQVFRCAIDSTFLQVLQDWLICSLPTFLALPEQKGVWCLSVIFLSASINLHLIKLFPVLLSTGAAAAARAAASTSTSSTGGGGDGGGAAGLDSTAASVGGGGGGVASGGLTDVGIAGGDGGVGEFHKLGQHEIALFVTAAVDFHAKLSVEQRMRFRDAFEKFKLRHRVYDQLLQQL</sequence>
<reference evidence="2" key="1">
    <citation type="submission" date="2013-07" db="EMBL/GenBank/DDBJ databases">
        <authorList>
            <person name="Geib S."/>
        </authorList>
    </citation>
    <scope>NUCLEOTIDE SEQUENCE</scope>
</reference>
<dbReference type="InterPro" id="IPR048413">
    <property type="entry name" value="Htt_C-HEAT_rpt"/>
</dbReference>
<dbReference type="OrthoDB" id="10065698at2759"/>
<dbReference type="AlphaFoldDB" id="W8BGE5"/>
<evidence type="ECO:0000313" key="2">
    <source>
        <dbReference type="EMBL" id="JAB88734.1"/>
    </source>
</evidence>
<dbReference type="PANTHER" id="PTHR10170">
    <property type="entry name" value="HUNTINGTON DISEASE PROTEIN"/>
    <property type="match status" value="1"/>
</dbReference>
<feature type="compositionally biased region" description="Low complexity" evidence="1">
    <location>
        <begin position="512"/>
        <end position="522"/>
    </location>
</feature>
<dbReference type="GO" id="GO:0005737">
    <property type="term" value="C:cytoplasm"/>
    <property type="evidence" value="ECO:0007669"/>
    <property type="project" value="TreeGrafter"/>
</dbReference>
<feature type="region of interest" description="Disordered" evidence="1">
    <location>
        <begin position="305"/>
        <end position="327"/>
    </location>
</feature>
<proteinExistence type="evidence at transcript level"/>
<feature type="compositionally biased region" description="Low complexity" evidence="1">
    <location>
        <begin position="313"/>
        <end position="327"/>
    </location>
</feature>
<organism evidence="2">
    <name type="scientific">Ceratitis capitata</name>
    <name type="common">Mediterranean fruit fly</name>
    <name type="synonym">Tephritis capitata</name>
    <dbReference type="NCBI Taxonomy" id="7213"/>
    <lineage>
        <taxon>Eukaryota</taxon>
        <taxon>Metazoa</taxon>
        <taxon>Ecdysozoa</taxon>
        <taxon>Arthropoda</taxon>
        <taxon>Hexapoda</taxon>
        <taxon>Insecta</taxon>
        <taxon>Pterygota</taxon>
        <taxon>Neoptera</taxon>
        <taxon>Endopterygota</taxon>
        <taxon>Diptera</taxon>
        <taxon>Brachycera</taxon>
        <taxon>Muscomorpha</taxon>
        <taxon>Tephritoidea</taxon>
        <taxon>Tephritidae</taxon>
        <taxon>Ceratitis</taxon>
        <taxon>Ceratitis</taxon>
    </lineage>
</organism>
<feature type="region of interest" description="Disordered" evidence="1">
    <location>
        <begin position="512"/>
        <end position="543"/>
    </location>
</feature>